<evidence type="ECO:0000313" key="4">
    <source>
        <dbReference type="Proteomes" id="UP000563601"/>
    </source>
</evidence>
<keyword evidence="3" id="KW-1185">Reference proteome</keyword>
<dbReference type="InterPro" id="IPR003718">
    <property type="entry name" value="OsmC/Ohr_fam"/>
</dbReference>
<dbReference type="Proteomes" id="UP000464675">
    <property type="component" value="Chromosome"/>
</dbReference>
<dbReference type="Gene3D" id="2.20.25.10">
    <property type="match status" value="1"/>
</dbReference>
<dbReference type="Pfam" id="PF02566">
    <property type="entry name" value="OsmC"/>
    <property type="match status" value="1"/>
</dbReference>
<sequence>MAGVMQGRVTWVNGVTFVGESDSGNSVVMEGGQKNNGIRPMEMILLGVGGCASYDVVGILEKTRQDVVSCHVELKGYRPDAVPAPFEKIEMEFVVRGRDIKEKHVAKAVELSAEKYCSASIMLGKAGVEIVHTYRIEEA</sequence>
<dbReference type="Gene3D" id="3.30.300.20">
    <property type="match status" value="1"/>
</dbReference>
<dbReference type="PANTHER" id="PTHR34352">
    <property type="entry name" value="PROTEIN YHFA"/>
    <property type="match status" value="1"/>
</dbReference>
<evidence type="ECO:0000313" key="3">
    <source>
        <dbReference type="Proteomes" id="UP000464675"/>
    </source>
</evidence>
<dbReference type="EMBL" id="CP047491">
    <property type="protein sequence ID" value="QHQ40329.1"/>
    <property type="molecule type" value="Genomic_DNA"/>
</dbReference>
<accession>A0A6P1TGD7</accession>
<dbReference type="InterPro" id="IPR015946">
    <property type="entry name" value="KH_dom-like_a/b"/>
</dbReference>
<proteinExistence type="predicted"/>
<dbReference type="AlphaFoldDB" id="A0A6P1TGD7"/>
<evidence type="ECO:0000313" key="2">
    <source>
        <dbReference type="EMBL" id="QHQ40329.1"/>
    </source>
</evidence>
<evidence type="ECO:0000313" key="1">
    <source>
        <dbReference type="EMBL" id="MBB5212961.1"/>
    </source>
</evidence>
<dbReference type="SUPFAM" id="SSF82784">
    <property type="entry name" value="OsmC-like"/>
    <property type="match status" value="1"/>
</dbReference>
<protein>
    <submittedName>
        <fullName evidence="2">OsmC family protein</fullName>
    </submittedName>
    <submittedName>
        <fullName evidence="1">Redox protein</fullName>
    </submittedName>
</protein>
<dbReference type="InterPro" id="IPR036102">
    <property type="entry name" value="OsmC/Ohrsf"/>
</dbReference>
<dbReference type="NCBIfam" id="NF008009">
    <property type="entry name" value="PRK10738.1"/>
    <property type="match status" value="1"/>
</dbReference>
<reference evidence="2 3" key="1">
    <citation type="submission" date="2020-01" db="EMBL/GenBank/DDBJ databases">
        <title>The possibility of degradation of plastic by Microbulbifer hydrolyticus IRE-31.</title>
        <authorList>
            <person name="Liu L."/>
        </authorList>
    </citation>
    <scope>NUCLEOTIDE SEQUENCE [LARGE SCALE GENOMIC DNA]</scope>
    <source>
        <strain evidence="2 3">IRE-31</strain>
    </source>
</reference>
<dbReference type="Proteomes" id="UP000563601">
    <property type="component" value="Unassembled WGS sequence"/>
</dbReference>
<dbReference type="PANTHER" id="PTHR34352:SF1">
    <property type="entry name" value="PROTEIN YHFA"/>
    <property type="match status" value="1"/>
</dbReference>
<organism evidence="1 4">
    <name type="scientific">Microbulbifer hydrolyticus</name>
    <dbReference type="NCBI Taxonomy" id="48074"/>
    <lineage>
        <taxon>Bacteria</taxon>
        <taxon>Pseudomonadati</taxon>
        <taxon>Pseudomonadota</taxon>
        <taxon>Gammaproteobacteria</taxon>
        <taxon>Cellvibrionales</taxon>
        <taxon>Microbulbiferaceae</taxon>
        <taxon>Microbulbifer</taxon>
    </lineage>
</organism>
<name>A0A6P1TGD7_9GAMM</name>
<reference evidence="1 4" key="2">
    <citation type="submission" date="2020-08" db="EMBL/GenBank/DDBJ databases">
        <title>Genomic Encyclopedia of Type Strains, Phase IV (KMG-IV): sequencing the most valuable type-strain genomes for metagenomic binning, comparative biology and taxonomic classification.</title>
        <authorList>
            <person name="Goeker M."/>
        </authorList>
    </citation>
    <scope>NUCLEOTIDE SEQUENCE [LARGE SCALE GENOMIC DNA]</scope>
    <source>
        <strain evidence="1 4">DSM 11525</strain>
    </source>
</reference>
<dbReference type="EMBL" id="JACHHR010000005">
    <property type="protein sequence ID" value="MBB5212961.1"/>
    <property type="molecule type" value="Genomic_DNA"/>
</dbReference>
<dbReference type="OrthoDB" id="9804010at2"/>
<gene>
    <name evidence="2" type="ORF">GTQ55_16030</name>
    <name evidence="1" type="ORF">HNQ53_003207</name>
</gene>